<dbReference type="Proteomes" id="UP001177003">
    <property type="component" value="Chromosome 1"/>
</dbReference>
<dbReference type="EMBL" id="OX465077">
    <property type="protein sequence ID" value="CAI9269765.1"/>
    <property type="molecule type" value="Genomic_DNA"/>
</dbReference>
<sequence>MINFSIVAGVLKVGVKTPSSPRSSVAAMSPDHHPSAVEAGNHETDAVIASVATEDEKPPPLLISLHVTTSPLPSGGPPWQSAMVAATVNEAAVAVSCATAVAAHHRTGGCRHWPLCRVAVCFDCGWTSFGGCLDNIRTMKP</sequence>
<protein>
    <submittedName>
        <fullName evidence="2">Uncharacterized protein</fullName>
    </submittedName>
</protein>
<proteinExistence type="predicted"/>
<evidence type="ECO:0000313" key="3">
    <source>
        <dbReference type="Proteomes" id="UP001177003"/>
    </source>
</evidence>
<reference evidence="2" key="1">
    <citation type="submission" date="2023-04" db="EMBL/GenBank/DDBJ databases">
        <authorList>
            <person name="Vijverberg K."/>
            <person name="Xiong W."/>
            <person name="Schranz E."/>
        </authorList>
    </citation>
    <scope>NUCLEOTIDE SEQUENCE</scope>
</reference>
<feature type="compositionally biased region" description="Basic and acidic residues" evidence="1">
    <location>
        <begin position="30"/>
        <end position="40"/>
    </location>
</feature>
<evidence type="ECO:0000313" key="2">
    <source>
        <dbReference type="EMBL" id="CAI9269765.1"/>
    </source>
</evidence>
<keyword evidence="3" id="KW-1185">Reference proteome</keyword>
<accession>A0AA35VDP2</accession>
<organism evidence="2 3">
    <name type="scientific">Lactuca saligna</name>
    <name type="common">Willowleaf lettuce</name>
    <dbReference type="NCBI Taxonomy" id="75948"/>
    <lineage>
        <taxon>Eukaryota</taxon>
        <taxon>Viridiplantae</taxon>
        <taxon>Streptophyta</taxon>
        <taxon>Embryophyta</taxon>
        <taxon>Tracheophyta</taxon>
        <taxon>Spermatophyta</taxon>
        <taxon>Magnoliopsida</taxon>
        <taxon>eudicotyledons</taxon>
        <taxon>Gunneridae</taxon>
        <taxon>Pentapetalae</taxon>
        <taxon>asterids</taxon>
        <taxon>campanulids</taxon>
        <taxon>Asterales</taxon>
        <taxon>Asteraceae</taxon>
        <taxon>Cichorioideae</taxon>
        <taxon>Cichorieae</taxon>
        <taxon>Lactucinae</taxon>
        <taxon>Lactuca</taxon>
    </lineage>
</organism>
<feature type="region of interest" description="Disordered" evidence="1">
    <location>
        <begin position="18"/>
        <end position="40"/>
    </location>
</feature>
<evidence type="ECO:0000256" key="1">
    <source>
        <dbReference type="SAM" id="MobiDB-lite"/>
    </source>
</evidence>
<gene>
    <name evidence="2" type="ORF">LSALG_LOCUS10120</name>
</gene>
<dbReference type="AlphaFoldDB" id="A0AA35VDP2"/>
<name>A0AA35VDP2_LACSI</name>